<sequence>MILSLLRKATVSVLSVALLLSIVSPFSVFASTHDLSHPTDKDTQQNRLISIKPPRDFGENVSTMGPKTKGLIKVIQALNDRGKKLVDLAIKYNLIDEQTGKTLVNNSKRIVNFLTKLDGTAEDIASKTREQLPQWLLDNTDIKNTKVAQNIAKVIAWAIRAADWLLL</sequence>
<name>A0ABM9GA57_9BACL</name>
<comment type="caution">
    <text evidence="2">The sequence shown here is derived from an EMBL/GenBank/DDBJ whole genome shotgun (WGS) entry which is preliminary data.</text>
</comment>
<reference evidence="2" key="1">
    <citation type="submission" date="2022-06" db="EMBL/GenBank/DDBJ databases">
        <authorList>
            <person name="Dietemann V."/>
            <person name="Ory F."/>
            <person name="Dainat B."/>
            <person name="Oberhansli S."/>
        </authorList>
    </citation>
    <scope>NUCLEOTIDE SEQUENCE</scope>
    <source>
        <strain evidence="2">Ena-SAMPLE-TAB-26-04-2022-14:26:32:270-5432</strain>
    </source>
</reference>
<accession>A0ABM9GA57</accession>
<dbReference type="Proteomes" id="UP001154322">
    <property type="component" value="Unassembled WGS sequence"/>
</dbReference>
<protein>
    <submittedName>
        <fullName evidence="2">Uncharacterized protein</fullName>
    </submittedName>
</protein>
<evidence type="ECO:0000313" key="2">
    <source>
        <dbReference type="EMBL" id="CAH8248552.1"/>
    </source>
</evidence>
<evidence type="ECO:0000313" key="3">
    <source>
        <dbReference type="Proteomes" id="UP001154322"/>
    </source>
</evidence>
<feature type="chain" id="PRO_5047121509" evidence="1">
    <location>
        <begin position="31"/>
        <end position="167"/>
    </location>
</feature>
<keyword evidence="1" id="KW-0732">Signal</keyword>
<feature type="signal peptide" evidence="1">
    <location>
        <begin position="1"/>
        <end position="30"/>
    </location>
</feature>
<dbReference type="RefSeq" id="WP_213431414.1">
    <property type="nucleotide sequence ID" value="NZ_AP031286.1"/>
</dbReference>
<proteinExistence type="predicted"/>
<organism evidence="2 3">
    <name type="scientific">Paenibacillus melissococcoides</name>
    <dbReference type="NCBI Taxonomy" id="2912268"/>
    <lineage>
        <taxon>Bacteria</taxon>
        <taxon>Bacillati</taxon>
        <taxon>Bacillota</taxon>
        <taxon>Bacilli</taxon>
        <taxon>Bacillales</taxon>
        <taxon>Paenibacillaceae</taxon>
        <taxon>Paenibacillus</taxon>
    </lineage>
</organism>
<gene>
    <name evidence="2" type="ORF">WJ0W_005734</name>
</gene>
<evidence type="ECO:0000256" key="1">
    <source>
        <dbReference type="SAM" id="SignalP"/>
    </source>
</evidence>
<dbReference type="EMBL" id="CALYLO010000012">
    <property type="protein sequence ID" value="CAH8248552.1"/>
    <property type="molecule type" value="Genomic_DNA"/>
</dbReference>
<keyword evidence="3" id="KW-1185">Reference proteome</keyword>